<evidence type="ECO:0000313" key="6">
    <source>
        <dbReference type="EMBL" id="MET1254176.1"/>
    </source>
</evidence>
<dbReference type="Proteomes" id="UP001548189">
    <property type="component" value="Unassembled WGS sequence"/>
</dbReference>
<name>A0ABV2BQF9_9GAMM</name>
<evidence type="ECO:0000256" key="1">
    <source>
        <dbReference type="ARBA" id="ARBA00001947"/>
    </source>
</evidence>
<comment type="caution">
    <text evidence="6">The sequence shown here is derived from an EMBL/GenBank/DDBJ whole genome shotgun (WGS) entry which is preliminary data.</text>
</comment>
<evidence type="ECO:0000256" key="4">
    <source>
        <dbReference type="ARBA" id="ARBA00023049"/>
    </source>
</evidence>
<dbReference type="InterPro" id="IPR012548">
    <property type="entry name" value="MATCAP"/>
</dbReference>
<dbReference type="RefSeq" id="WP_353873730.1">
    <property type="nucleotide sequence ID" value="NZ_JBEVCJ010000003.1"/>
</dbReference>
<evidence type="ECO:0000256" key="3">
    <source>
        <dbReference type="ARBA" id="ARBA00022801"/>
    </source>
</evidence>
<dbReference type="SMART" id="SM01154">
    <property type="entry name" value="DUF1704"/>
    <property type="match status" value="1"/>
</dbReference>
<feature type="compositionally biased region" description="Polar residues" evidence="5">
    <location>
        <begin position="19"/>
        <end position="29"/>
    </location>
</feature>
<dbReference type="EMBL" id="JBEVCJ010000003">
    <property type="protein sequence ID" value="MET1254176.1"/>
    <property type="molecule type" value="Genomic_DNA"/>
</dbReference>
<feature type="region of interest" description="Disordered" evidence="5">
    <location>
        <begin position="1"/>
        <end position="41"/>
    </location>
</feature>
<evidence type="ECO:0000256" key="2">
    <source>
        <dbReference type="ARBA" id="ARBA00022670"/>
    </source>
</evidence>
<evidence type="ECO:0000313" key="7">
    <source>
        <dbReference type="Proteomes" id="UP001548189"/>
    </source>
</evidence>
<keyword evidence="3" id="KW-0378">Hydrolase</keyword>
<keyword evidence="4" id="KW-0482">Metalloprotease</keyword>
<proteinExistence type="predicted"/>
<reference evidence="6 7" key="1">
    <citation type="submission" date="2024-06" db="EMBL/GenBank/DDBJ databases">
        <authorList>
            <person name="Li F."/>
        </authorList>
    </citation>
    <scope>NUCLEOTIDE SEQUENCE [LARGE SCALE GENOMIC DNA]</scope>
    <source>
        <strain evidence="6 7">GXAS 311</strain>
    </source>
</reference>
<protein>
    <submittedName>
        <fullName evidence="6">Flavohemoglobin expression-modulating QEGLA motif protein</fullName>
    </submittedName>
</protein>
<evidence type="ECO:0000256" key="5">
    <source>
        <dbReference type="SAM" id="MobiDB-lite"/>
    </source>
</evidence>
<gene>
    <name evidence="6" type="ORF">ABVT43_03450</name>
</gene>
<comment type="cofactor">
    <cofactor evidence="1">
        <name>Zn(2+)</name>
        <dbReference type="ChEBI" id="CHEBI:29105"/>
    </cofactor>
</comment>
<organism evidence="6 7">
    <name type="scientific">Aliikangiella maris</name>
    <dbReference type="NCBI Taxonomy" id="3162458"/>
    <lineage>
        <taxon>Bacteria</taxon>
        <taxon>Pseudomonadati</taxon>
        <taxon>Pseudomonadota</taxon>
        <taxon>Gammaproteobacteria</taxon>
        <taxon>Oceanospirillales</taxon>
        <taxon>Pleioneaceae</taxon>
        <taxon>Aliikangiella</taxon>
    </lineage>
</organism>
<keyword evidence="2" id="KW-0645">Protease</keyword>
<keyword evidence="7" id="KW-1185">Reference proteome</keyword>
<sequence length="459" mass="51534">MSKSPSGVYSSAKPDDIQQSHSKSVTTEPNAPATLDQEPIDTSKVDAQEIQYIKAMSEQLYQIGSQYSILSQIAWEPAVKENFFKHQCQKLPVVTYPEFKADALFDKLQSCRKQLAGSQFDGWLKRHMDTIENTLHLLCSINTPQFIDYSKALYGYPKAYLKDEKSTSLALANQLIKLITPMKKMDLGEPPPACILASTVAEEMHKATAQFGELAPRIQIVDSLSANALAGSEKVSIRRNACFTDRDVHQLIEHEINIHVATLLNGKQPGNAKLLGLSHAGSTKTQEGLAIFAELITGSMDLDRFSRLAYRVSAIQMALDGADFIEVYRYFYELTQSADQSFENTRRVFRGAPLTGGHAFTKDIVYLDGLLRVHSFLRATVMAEKSYLIPLLFAGRMDIDDLPDVVALKSIDLCQNAKYLPDWVKDRRFLFSYLSFSTFLNTVNMQQVNQHYSDMLTKL</sequence>
<accession>A0ABV2BQF9</accession>
<dbReference type="Pfam" id="PF08014">
    <property type="entry name" value="MATCAP"/>
    <property type="match status" value="1"/>
</dbReference>
<dbReference type="PANTHER" id="PTHR31817">
    <property type="match status" value="1"/>
</dbReference>
<dbReference type="PANTHER" id="PTHR31817:SF0">
    <property type="entry name" value="CHROMOSOME UNDETERMINED SCAFFOLD_67, WHOLE GENOME SHOTGUN SEQUENCE"/>
    <property type="match status" value="1"/>
</dbReference>